<dbReference type="EMBL" id="LRGB01015904">
    <property type="protein sequence ID" value="KZR98769.1"/>
    <property type="molecule type" value="Genomic_DNA"/>
</dbReference>
<keyword evidence="2" id="KW-1185">Reference proteome</keyword>
<protein>
    <submittedName>
        <fullName evidence="1">Uncharacterized protein</fullName>
    </submittedName>
</protein>
<evidence type="ECO:0000313" key="2">
    <source>
        <dbReference type="Proteomes" id="UP000076858"/>
    </source>
</evidence>
<dbReference type="Proteomes" id="UP000076858">
    <property type="component" value="Unassembled WGS sequence"/>
</dbReference>
<comment type="caution">
    <text evidence="1">The sequence shown here is derived from an EMBL/GenBank/DDBJ whole genome shotgun (WGS) entry which is preliminary data.</text>
</comment>
<reference evidence="1 2" key="1">
    <citation type="submission" date="2016-03" db="EMBL/GenBank/DDBJ databases">
        <title>EvidentialGene: Evidence-directed Construction of Genes on Genomes.</title>
        <authorList>
            <person name="Gilbert D.G."/>
            <person name="Choi J.-H."/>
            <person name="Mockaitis K."/>
            <person name="Colbourne J."/>
            <person name="Pfrender M."/>
        </authorList>
    </citation>
    <scope>NUCLEOTIDE SEQUENCE [LARGE SCALE GENOMIC DNA]</scope>
    <source>
        <strain evidence="1 2">Xinb3</strain>
        <tissue evidence="1">Complete organism</tissue>
    </source>
</reference>
<evidence type="ECO:0000313" key="1">
    <source>
        <dbReference type="EMBL" id="KZR98769.1"/>
    </source>
</evidence>
<sequence length="42" mass="4840">IEWRSIRGFGPVSIDRFLNKQVCKINTFYCYGATLSRISQGN</sequence>
<accession>A0A164GBR9</accession>
<feature type="non-terminal residue" evidence="1">
    <location>
        <position position="1"/>
    </location>
</feature>
<proteinExistence type="predicted"/>
<dbReference type="AlphaFoldDB" id="A0A164GBR9"/>
<gene>
    <name evidence="1" type="ORF">APZ42_005665</name>
</gene>
<name>A0A164GBR9_9CRUS</name>
<organism evidence="1 2">
    <name type="scientific">Daphnia magna</name>
    <dbReference type="NCBI Taxonomy" id="35525"/>
    <lineage>
        <taxon>Eukaryota</taxon>
        <taxon>Metazoa</taxon>
        <taxon>Ecdysozoa</taxon>
        <taxon>Arthropoda</taxon>
        <taxon>Crustacea</taxon>
        <taxon>Branchiopoda</taxon>
        <taxon>Diplostraca</taxon>
        <taxon>Cladocera</taxon>
        <taxon>Anomopoda</taxon>
        <taxon>Daphniidae</taxon>
        <taxon>Daphnia</taxon>
    </lineage>
</organism>